<dbReference type="EMBL" id="LSSL01002213">
    <property type="protein sequence ID" value="OLY81737.1"/>
    <property type="molecule type" value="Genomic_DNA"/>
</dbReference>
<dbReference type="InterPro" id="IPR041679">
    <property type="entry name" value="DNA2/NAM7-like_C"/>
</dbReference>
<dbReference type="AlphaFoldDB" id="A0A1R0GXX3"/>
<proteinExistence type="predicted"/>
<gene>
    <name evidence="3" type="ORF">AYI68_g4152</name>
</gene>
<dbReference type="GO" id="GO:0001147">
    <property type="term" value="F:transcription termination site sequence-specific DNA binding"/>
    <property type="evidence" value="ECO:0007669"/>
    <property type="project" value="TreeGrafter"/>
</dbReference>
<feature type="domain" description="DNA2/NAM7 helicase helicase" evidence="1">
    <location>
        <begin position="38"/>
        <end position="125"/>
    </location>
</feature>
<feature type="domain" description="DNA2/NAM7 helicase helicase" evidence="1">
    <location>
        <begin position="147"/>
        <end position="238"/>
    </location>
</feature>
<dbReference type="InterPro" id="IPR027417">
    <property type="entry name" value="P-loop_NTPase"/>
</dbReference>
<dbReference type="GO" id="GO:0004386">
    <property type="term" value="F:helicase activity"/>
    <property type="evidence" value="ECO:0007669"/>
    <property type="project" value="InterPro"/>
</dbReference>
<accession>A0A1R0GXX3</accession>
<dbReference type="SUPFAM" id="SSF52540">
    <property type="entry name" value="P-loop containing nucleoside triphosphate hydrolases"/>
    <property type="match status" value="1"/>
</dbReference>
<evidence type="ECO:0000259" key="2">
    <source>
        <dbReference type="Pfam" id="PF13087"/>
    </source>
</evidence>
<name>A0A1R0GXX3_9FUNG</name>
<dbReference type="InterPro" id="IPR045055">
    <property type="entry name" value="DNA2/NAM7-like"/>
</dbReference>
<dbReference type="InterPro" id="IPR041677">
    <property type="entry name" value="DNA2/NAM7_AAA_11"/>
</dbReference>
<protein>
    <submittedName>
        <fullName evidence="3">Protein ZGRF1</fullName>
    </submittedName>
</protein>
<dbReference type="Gene3D" id="3.40.50.300">
    <property type="entry name" value="P-loop containing nucleotide triphosphate hydrolases"/>
    <property type="match status" value="2"/>
</dbReference>
<dbReference type="PANTHER" id="PTHR10887:SF531">
    <property type="entry name" value="PROTEIN ZGRF1"/>
    <property type="match status" value="1"/>
</dbReference>
<sequence length="326" mass="36463">MNESLGIIQSYCQKYKLNEEQASVVQDNALKICLAYSNDESALSNINPISLVHGPFGSGKSLVLGVLIIVLYDLKSHFIDEFRNFKDLRVLVCSMTNAAVDRVLLSVLRLGFNELVRVGNPKRVSKLLVPFLSKNSTSNFENDYPSSEAYDQTSSFEKDYFSDEEFYPSDKNIDNSFLVGSTCLSAANPSLSSQSFPLILVDEVGQVPEYMTLIPITRLNCQFIVLVGDPEQLPPTVSRKSDSMTVESGLGRSLFDRMALLGNVPKLLSTQYRCHPQISKLLNMLFYKNRLVDGISEKDRLSVFQGLPSMSFIDVYEGSVRARFII</sequence>
<evidence type="ECO:0000259" key="1">
    <source>
        <dbReference type="Pfam" id="PF13086"/>
    </source>
</evidence>
<comment type="caution">
    <text evidence="3">The sequence shown here is derived from an EMBL/GenBank/DDBJ whole genome shotgun (WGS) entry which is preliminary data.</text>
</comment>
<evidence type="ECO:0000313" key="4">
    <source>
        <dbReference type="Proteomes" id="UP000187455"/>
    </source>
</evidence>
<dbReference type="OrthoDB" id="6513042at2759"/>
<dbReference type="PANTHER" id="PTHR10887">
    <property type="entry name" value="DNA2/NAM7 HELICASE FAMILY"/>
    <property type="match status" value="1"/>
</dbReference>
<dbReference type="STRING" id="133383.A0A1R0GXX3"/>
<dbReference type="Pfam" id="PF13087">
    <property type="entry name" value="AAA_12"/>
    <property type="match status" value="1"/>
</dbReference>
<evidence type="ECO:0000313" key="3">
    <source>
        <dbReference type="EMBL" id="OLY81737.1"/>
    </source>
</evidence>
<reference evidence="3 4" key="1">
    <citation type="journal article" date="2016" name="Mol. Biol. Evol.">
        <title>Genome-Wide Survey of Gut Fungi (Harpellales) Reveals the First Horizontally Transferred Ubiquitin Gene from a Mosquito Host.</title>
        <authorList>
            <person name="Wang Y."/>
            <person name="White M.M."/>
            <person name="Kvist S."/>
            <person name="Moncalvo J.M."/>
        </authorList>
    </citation>
    <scope>NUCLEOTIDE SEQUENCE [LARGE SCALE GENOMIC DNA]</scope>
    <source>
        <strain evidence="3 4">ALG-7-W6</strain>
    </source>
</reference>
<dbReference type="Pfam" id="PF13086">
    <property type="entry name" value="AAA_11"/>
    <property type="match status" value="2"/>
</dbReference>
<organism evidence="3 4">
    <name type="scientific">Smittium mucronatum</name>
    <dbReference type="NCBI Taxonomy" id="133383"/>
    <lineage>
        <taxon>Eukaryota</taxon>
        <taxon>Fungi</taxon>
        <taxon>Fungi incertae sedis</taxon>
        <taxon>Zoopagomycota</taxon>
        <taxon>Kickxellomycotina</taxon>
        <taxon>Harpellomycetes</taxon>
        <taxon>Harpellales</taxon>
        <taxon>Legeriomycetaceae</taxon>
        <taxon>Smittium</taxon>
    </lineage>
</organism>
<feature type="domain" description="DNA2/NAM7 helicase-like C-terminal" evidence="2">
    <location>
        <begin position="250"/>
        <end position="303"/>
    </location>
</feature>
<dbReference type="Proteomes" id="UP000187455">
    <property type="component" value="Unassembled WGS sequence"/>
</dbReference>
<dbReference type="GO" id="GO:0016604">
    <property type="term" value="C:nuclear body"/>
    <property type="evidence" value="ECO:0007669"/>
    <property type="project" value="TreeGrafter"/>
</dbReference>
<dbReference type="GO" id="GO:0006369">
    <property type="term" value="P:termination of RNA polymerase II transcription"/>
    <property type="evidence" value="ECO:0007669"/>
    <property type="project" value="TreeGrafter"/>
</dbReference>
<keyword evidence="4" id="KW-1185">Reference proteome</keyword>